<accession>A0A8J5IFF4</accession>
<organism evidence="1 2">
    <name type="scientific">Phytophthora aleatoria</name>
    <dbReference type="NCBI Taxonomy" id="2496075"/>
    <lineage>
        <taxon>Eukaryota</taxon>
        <taxon>Sar</taxon>
        <taxon>Stramenopiles</taxon>
        <taxon>Oomycota</taxon>
        <taxon>Peronosporomycetes</taxon>
        <taxon>Peronosporales</taxon>
        <taxon>Peronosporaceae</taxon>
        <taxon>Phytophthora</taxon>
    </lineage>
</organism>
<dbReference type="EMBL" id="JAENGY010003406">
    <property type="protein sequence ID" value="KAG6941828.1"/>
    <property type="molecule type" value="Genomic_DNA"/>
</dbReference>
<protein>
    <submittedName>
        <fullName evidence="1">Uncharacterized protein</fullName>
    </submittedName>
</protein>
<feature type="non-terminal residue" evidence="1">
    <location>
        <position position="62"/>
    </location>
</feature>
<evidence type="ECO:0000313" key="2">
    <source>
        <dbReference type="Proteomes" id="UP000709295"/>
    </source>
</evidence>
<dbReference type="AlphaFoldDB" id="A0A8J5IFF4"/>
<dbReference type="Proteomes" id="UP000709295">
    <property type="component" value="Unassembled WGS sequence"/>
</dbReference>
<comment type="caution">
    <text evidence="1">The sequence shown here is derived from an EMBL/GenBank/DDBJ whole genome shotgun (WGS) entry which is preliminary data.</text>
</comment>
<evidence type="ECO:0000313" key="1">
    <source>
        <dbReference type="EMBL" id="KAG6941828.1"/>
    </source>
</evidence>
<name>A0A8J5IFF4_9STRA</name>
<gene>
    <name evidence="1" type="ORF">JG688_00018458</name>
</gene>
<reference evidence="1" key="1">
    <citation type="submission" date="2021-01" db="EMBL/GenBank/DDBJ databases">
        <title>Phytophthora aleatoria, a newly-described species from Pinus radiata is distinct from Phytophthora cactorum isolates based on comparative genomics.</title>
        <authorList>
            <person name="Mcdougal R."/>
            <person name="Panda P."/>
            <person name="Williams N."/>
            <person name="Studholme D.J."/>
        </authorList>
    </citation>
    <scope>NUCLEOTIDE SEQUENCE</scope>
    <source>
        <strain evidence="1">NZFS 4037</strain>
    </source>
</reference>
<proteinExistence type="predicted"/>
<keyword evidence="2" id="KW-1185">Reference proteome</keyword>
<sequence length="62" mass="7265">MMDHLNVDACQSLTFVREVLVVVKCAGYKKFLWLSSVCTRLPVRRRLKGRCIQRDVHRTAYP</sequence>